<dbReference type="Proteomes" id="UP000036834">
    <property type="component" value="Unassembled WGS sequence"/>
</dbReference>
<accession>A0A0K9YJ38</accession>
<dbReference type="PANTHER" id="PTHR22946">
    <property type="entry name" value="DIENELACTONE HYDROLASE DOMAIN-CONTAINING PROTEIN-RELATED"/>
    <property type="match status" value="1"/>
</dbReference>
<protein>
    <submittedName>
        <fullName evidence="2">Alpha/beta hydrolase</fullName>
    </submittedName>
</protein>
<evidence type="ECO:0000313" key="3">
    <source>
        <dbReference type="EMBL" id="KNB68718.1"/>
    </source>
</evidence>
<dbReference type="RefSeq" id="WP_049742650.1">
    <property type="nucleotide sequence ID" value="NZ_BJON01000011.1"/>
</dbReference>
<evidence type="ECO:0000313" key="4">
    <source>
        <dbReference type="Proteomes" id="UP000036834"/>
    </source>
</evidence>
<dbReference type="Gene3D" id="3.40.50.1820">
    <property type="entry name" value="alpha/beta hydrolase"/>
    <property type="match status" value="1"/>
</dbReference>
<proteinExistence type="predicted"/>
<dbReference type="OrthoDB" id="9808543at2"/>
<evidence type="ECO:0000256" key="1">
    <source>
        <dbReference type="ARBA" id="ARBA00022801"/>
    </source>
</evidence>
<evidence type="ECO:0000313" key="2">
    <source>
        <dbReference type="EMBL" id="GED69231.1"/>
    </source>
</evidence>
<dbReference type="EMBL" id="BJON01000011">
    <property type="protein sequence ID" value="GED69231.1"/>
    <property type="molecule type" value="Genomic_DNA"/>
</dbReference>
<reference evidence="4" key="1">
    <citation type="submission" date="2015-07" db="EMBL/GenBank/DDBJ databases">
        <title>Genome sequencing project for genomic taxonomy and phylogenomics of Bacillus-like bacteria.</title>
        <authorList>
            <person name="Liu B."/>
            <person name="Wang J."/>
            <person name="Zhu Y."/>
            <person name="Liu G."/>
            <person name="Chen Q."/>
            <person name="Chen Z."/>
            <person name="Lan J."/>
            <person name="Che J."/>
            <person name="Ge C."/>
            <person name="Shi H."/>
            <person name="Pan Z."/>
            <person name="Liu X."/>
        </authorList>
    </citation>
    <scope>NUCLEOTIDE SEQUENCE [LARGE SCALE GENOMIC DNA]</scope>
    <source>
        <strain evidence="4">DSM 9887</strain>
    </source>
</reference>
<keyword evidence="1 2" id="KW-0378">Hydrolase</keyword>
<reference evidence="3" key="2">
    <citation type="submission" date="2015-07" db="EMBL/GenBank/DDBJ databases">
        <title>MeaNS - Measles Nucleotide Surveillance Program.</title>
        <authorList>
            <person name="Tran T."/>
            <person name="Druce J."/>
        </authorList>
    </citation>
    <scope>NUCLEOTIDE SEQUENCE</scope>
    <source>
        <strain evidence="3">DSM 9887</strain>
    </source>
</reference>
<organism evidence="3 4">
    <name type="scientific">Brevibacillus reuszeri</name>
    <dbReference type="NCBI Taxonomy" id="54915"/>
    <lineage>
        <taxon>Bacteria</taxon>
        <taxon>Bacillati</taxon>
        <taxon>Bacillota</taxon>
        <taxon>Bacilli</taxon>
        <taxon>Bacillales</taxon>
        <taxon>Paenibacillaceae</taxon>
        <taxon>Brevibacillus</taxon>
    </lineage>
</organism>
<dbReference type="InterPro" id="IPR050261">
    <property type="entry name" value="FrsA_esterase"/>
</dbReference>
<dbReference type="PATRIC" id="fig|54915.3.peg.643"/>
<dbReference type="Proteomes" id="UP000319578">
    <property type="component" value="Unassembled WGS sequence"/>
</dbReference>
<reference evidence="2 5" key="3">
    <citation type="submission" date="2019-06" db="EMBL/GenBank/DDBJ databases">
        <title>Whole genome shotgun sequence of Brevibacillus reuszeri NBRC 15719.</title>
        <authorList>
            <person name="Hosoyama A."/>
            <person name="Uohara A."/>
            <person name="Ohji S."/>
            <person name="Ichikawa N."/>
        </authorList>
    </citation>
    <scope>NUCLEOTIDE SEQUENCE [LARGE SCALE GENOMIC DNA]</scope>
    <source>
        <strain evidence="2 5">NBRC 15719</strain>
    </source>
</reference>
<evidence type="ECO:0000313" key="5">
    <source>
        <dbReference type="Proteomes" id="UP000319578"/>
    </source>
</evidence>
<dbReference type="STRING" id="54915.ADS79_32660"/>
<dbReference type="InterPro" id="IPR029058">
    <property type="entry name" value="AB_hydrolase_fold"/>
</dbReference>
<dbReference type="GO" id="GO:0052689">
    <property type="term" value="F:carboxylic ester hydrolase activity"/>
    <property type="evidence" value="ECO:0007669"/>
    <property type="project" value="UniProtKB-ARBA"/>
</dbReference>
<comment type="caution">
    <text evidence="3">The sequence shown here is derived from an EMBL/GenBank/DDBJ whole genome shotgun (WGS) entry which is preliminary data.</text>
</comment>
<dbReference type="PANTHER" id="PTHR22946:SF9">
    <property type="entry name" value="POLYKETIDE TRANSFERASE AF380"/>
    <property type="match status" value="1"/>
</dbReference>
<dbReference type="SUPFAM" id="SSF53474">
    <property type="entry name" value="alpha/beta-Hydrolases"/>
    <property type="match status" value="1"/>
</dbReference>
<dbReference type="AlphaFoldDB" id="A0A0K9YJ38"/>
<keyword evidence="5" id="KW-1185">Reference proteome</keyword>
<gene>
    <name evidence="3" type="ORF">ADS79_32660</name>
    <name evidence="2" type="ORF">BRE01_29330</name>
</gene>
<name>A0A0K9YJ38_9BACL</name>
<dbReference type="EMBL" id="LGIQ01000017">
    <property type="protein sequence ID" value="KNB68718.1"/>
    <property type="molecule type" value="Genomic_DNA"/>
</dbReference>
<sequence length="279" mass="30627">MSHTTFSIPAGEDLTIRGDVHAMESAGAAQPLLIFCHGFKGFKDWGSFPYVAEELAKRGIATIRFNFSCNGVGESLTDFDELEKFGRNTYAREIADLTLLTEWIAAGKIPLPSYVDKTKLYVLGHSKGGGDAILFGAGNPHIAGIVTWNGIAHVNLFDEKLRQQIGENGVGYIPNARTGQNMPITHVVIDDVDNNAQEYDLLEKVSAMQQPLCIIIGEKDFVRLVEGAKRLHAVAKNSELHWIEGADHTFNTRHPFSGTSPQLEAAIEQTAAFVRHPRT</sequence>